<evidence type="ECO:0000256" key="1">
    <source>
        <dbReference type="ARBA" id="ARBA00004515"/>
    </source>
</evidence>
<evidence type="ECO:0000256" key="3">
    <source>
        <dbReference type="ARBA" id="ARBA00022475"/>
    </source>
</evidence>
<dbReference type="SUPFAM" id="SSF53756">
    <property type="entry name" value="UDP-Glycosyltransferase/glycogen phosphorylase"/>
    <property type="match status" value="1"/>
</dbReference>
<comment type="pathway">
    <text evidence="2">Bacterial outer membrane biogenesis; LPS core biosynthesis.</text>
</comment>
<dbReference type="InterPro" id="IPR011908">
    <property type="entry name" value="LipoPS_heptosylTferase-I"/>
</dbReference>
<evidence type="ECO:0000256" key="5">
    <source>
        <dbReference type="ARBA" id="ARBA00022676"/>
    </source>
</evidence>
<dbReference type="InterPro" id="IPR002201">
    <property type="entry name" value="Glyco_trans_9"/>
</dbReference>
<dbReference type="NCBIfam" id="TIGR02193">
    <property type="entry name" value="heptsyl_trn_I"/>
    <property type="match status" value="1"/>
</dbReference>
<keyword evidence="5" id="KW-0328">Glycosyltransferase</keyword>
<evidence type="ECO:0000256" key="9">
    <source>
        <dbReference type="ARBA" id="ARBA00043995"/>
    </source>
</evidence>
<evidence type="ECO:0000256" key="2">
    <source>
        <dbReference type="ARBA" id="ARBA00004713"/>
    </source>
</evidence>
<keyword evidence="15" id="KW-1185">Reference proteome</keyword>
<dbReference type="Pfam" id="PF01075">
    <property type="entry name" value="Glyco_transf_9"/>
    <property type="match status" value="1"/>
</dbReference>
<name>A0AA90NS80_9GAMM</name>
<keyword evidence="6" id="KW-0808">Transferase</keyword>
<evidence type="ECO:0000256" key="13">
    <source>
        <dbReference type="ARBA" id="ARBA00049201"/>
    </source>
</evidence>
<proteinExistence type="inferred from homology"/>
<sequence>MKVLLIKVSSMGDIIHTLPSLTDAALAIPGIKFDWVIEEAFSEIPCWHPAVDNIIPVALRRWRQSLLAAITRDEWRQFHKKLIATKYDAVIDAQGLLKSALLTFLAKGPSFGFDRKSARESISAYFYKCNQPICWNQHAVERIRQLLAQSLNYSVPVATGVFSLDPSHFDDNNHQNSPYVVFIHGTTRHDKHWPEPYWCHLANLANDAGYKILIPWGNDVEQKRANRIAQSSKNTQVLPKTNLTEIACLLLNASGVVSVDTGLGHLAAALEKQTVSLYGPTRPDRVGTYGESQIHLTLDHCHSGLFPPVDPDAFAAMTPELVWHALKKTLPQ</sequence>
<evidence type="ECO:0000256" key="10">
    <source>
        <dbReference type="ARBA" id="ARBA00044041"/>
    </source>
</evidence>
<dbReference type="Proteomes" id="UP001178148">
    <property type="component" value="Unassembled WGS sequence"/>
</dbReference>
<dbReference type="GO" id="GO:0008713">
    <property type="term" value="F:ADP-heptose-lipopolysaccharide heptosyltransferase activity"/>
    <property type="evidence" value="ECO:0007669"/>
    <property type="project" value="TreeGrafter"/>
</dbReference>
<comment type="catalytic activity">
    <reaction evidence="13">
        <text>an alpha-Kdo-(2-&gt;4)-alpha-Kdo-(2-&gt;6)-lipid A + ADP-L-glycero-beta-D-manno-heptose = an L-alpha-D-Hep-(1-&gt;5)-[alpha-Kdo-(2-&gt;4)]-alpha-Kdo-(2-&gt;6)-lipid A + ADP + H(+)</text>
        <dbReference type="Rhea" id="RHEA:74067"/>
        <dbReference type="ChEBI" id="CHEBI:15378"/>
        <dbReference type="ChEBI" id="CHEBI:61506"/>
        <dbReference type="ChEBI" id="CHEBI:176431"/>
        <dbReference type="ChEBI" id="CHEBI:193068"/>
        <dbReference type="ChEBI" id="CHEBI:456216"/>
        <dbReference type="EC" id="2.4.99.23"/>
    </reaction>
</comment>
<dbReference type="GO" id="GO:0005886">
    <property type="term" value="C:plasma membrane"/>
    <property type="evidence" value="ECO:0007669"/>
    <property type="project" value="UniProtKB-SubCell"/>
</dbReference>
<comment type="caution">
    <text evidence="14">The sequence shown here is derived from an EMBL/GenBank/DDBJ whole genome shotgun (WGS) entry which is preliminary data.</text>
</comment>
<comment type="similarity">
    <text evidence="9">Belongs to the glycosyltransferase 9 family.</text>
</comment>
<dbReference type="PANTHER" id="PTHR30160">
    <property type="entry name" value="TETRAACYLDISACCHARIDE 4'-KINASE-RELATED"/>
    <property type="match status" value="1"/>
</dbReference>
<evidence type="ECO:0000256" key="4">
    <source>
        <dbReference type="ARBA" id="ARBA00022519"/>
    </source>
</evidence>
<comment type="subcellular location">
    <subcellularLocation>
        <location evidence="1">Cell inner membrane</location>
        <topology evidence="1">Peripheral membrane protein</topology>
        <orientation evidence="1">Cytoplasmic side</orientation>
    </subcellularLocation>
</comment>
<dbReference type="PANTHER" id="PTHR30160:SF19">
    <property type="entry name" value="LIPOPOLYSACCHARIDE HEPTOSYLTRANSFERASE 1"/>
    <property type="match status" value="1"/>
</dbReference>
<dbReference type="GO" id="GO:0005829">
    <property type="term" value="C:cytosol"/>
    <property type="evidence" value="ECO:0007669"/>
    <property type="project" value="TreeGrafter"/>
</dbReference>
<evidence type="ECO:0000313" key="14">
    <source>
        <dbReference type="EMBL" id="MDP0589579.1"/>
    </source>
</evidence>
<dbReference type="GO" id="GO:0009244">
    <property type="term" value="P:lipopolysaccharide core region biosynthetic process"/>
    <property type="evidence" value="ECO:0007669"/>
    <property type="project" value="InterPro"/>
</dbReference>
<dbReference type="CDD" id="cd03789">
    <property type="entry name" value="GT9_LPS_heptosyltransferase"/>
    <property type="match status" value="1"/>
</dbReference>
<keyword evidence="8" id="KW-0472">Membrane</keyword>
<dbReference type="InterPro" id="IPR051199">
    <property type="entry name" value="LPS_LOS_Heptosyltrfase"/>
</dbReference>
<dbReference type="EMBL" id="JASXSV010000016">
    <property type="protein sequence ID" value="MDP0589579.1"/>
    <property type="molecule type" value="Genomic_DNA"/>
</dbReference>
<accession>A0AA90NS80</accession>
<evidence type="ECO:0000256" key="11">
    <source>
        <dbReference type="ARBA" id="ARBA00044190"/>
    </source>
</evidence>
<dbReference type="EC" id="2.4.99.23" evidence="10"/>
<evidence type="ECO:0000256" key="8">
    <source>
        <dbReference type="ARBA" id="ARBA00023136"/>
    </source>
</evidence>
<evidence type="ECO:0000256" key="6">
    <source>
        <dbReference type="ARBA" id="ARBA00022679"/>
    </source>
</evidence>
<reference evidence="14 15" key="1">
    <citation type="journal article" date="2023" name="bioRxiv">
        <title>An intranuclear bacterial parasite of deep-sea mussels expresses apoptosis inhibitors acquired from its host.</title>
        <authorList>
            <person name="Gonzalez Porras M.A."/>
            <person name="Assie A."/>
            <person name="Tietjen M."/>
            <person name="Violette M."/>
            <person name="Kleiner M."/>
            <person name="Gruber-Vodicka H."/>
            <person name="Dubilier N."/>
            <person name="Leisch N."/>
        </authorList>
    </citation>
    <scope>NUCLEOTIDE SEQUENCE [LARGE SCALE GENOMIC DNA]</scope>
    <source>
        <strain evidence="14">IAP13</strain>
    </source>
</reference>
<evidence type="ECO:0000256" key="7">
    <source>
        <dbReference type="ARBA" id="ARBA00022985"/>
    </source>
</evidence>
<dbReference type="Gene3D" id="3.40.50.2000">
    <property type="entry name" value="Glycogen Phosphorylase B"/>
    <property type="match status" value="2"/>
</dbReference>
<evidence type="ECO:0000256" key="12">
    <source>
        <dbReference type="ARBA" id="ARBA00044330"/>
    </source>
</evidence>
<keyword evidence="4" id="KW-0997">Cell inner membrane</keyword>
<dbReference type="AlphaFoldDB" id="A0AA90NS80"/>
<protein>
    <recommendedName>
        <fullName evidence="11">Lipopolysaccharide heptosyltransferase 1</fullName>
        <ecNumber evidence="10">2.4.99.23</ecNumber>
    </recommendedName>
    <alternativeName>
        <fullName evidence="12">ADP-heptose:lipopolysaccharide heptosyltransferase I</fullName>
    </alternativeName>
</protein>
<keyword evidence="7" id="KW-0448">Lipopolysaccharide biosynthesis</keyword>
<evidence type="ECO:0000313" key="15">
    <source>
        <dbReference type="Proteomes" id="UP001178148"/>
    </source>
</evidence>
<organism evidence="14 15">
    <name type="scientific">Candidatus Endonucleibacter bathymodioli</name>
    <dbReference type="NCBI Taxonomy" id="539814"/>
    <lineage>
        <taxon>Bacteria</taxon>
        <taxon>Pseudomonadati</taxon>
        <taxon>Pseudomonadota</taxon>
        <taxon>Gammaproteobacteria</taxon>
        <taxon>Oceanospirillales</taxon>
        <taxon>Endozoicomonadaceae</taxon>
        <taxon>Candidatus Endonucleibacter</taxon>
    </lineage>
</organism>
<keyword evidence="3" id="KW-1003">Cell membrane</keyword>
<gene>
    <name evidence="14" type="primary">waaC</name>
    <name evidence="14" type="ORF">QS748_10475</name>
</gene>